<dbReference type="Proteomes" id="UP000053647">
    <property type="component" value="Unassembled WGS sequence"/>
</dbReference>
<accession>A0A0C9SLY3</accession>
<evidence type="ECO:0000313" key="3">
    <source>
        <dbReference type="Proteomes" id="UP000053647"/>
    </source>
</evidence>
<reference evidence="2 3" key="1">
    <citation type="submission" date="2014-06" db="EMBL/GenBank/DDBJ databases">
        <authorList>
            <consortium name="DOE Joint Genome Institute"/>
            <person name="Kuo A."/>
            <person name="Kohler A."/>
            <person name="Nagy L.G."/>
            <person name="Floudas D."/>
            <person name="Copeland A."/>
            <person name="Barry K.W."/>
            <person name="Cichocki N."/>
            <person name="Veneault-Fourrey C."/>
            <person name="LaButti K."/>
            <person name="Lindquist E.A."/>
            <person name="Lipzen A."/>
            <person name="Lundell T."/>
            <person name="Morin E."/>
            <person name="Murat C."/>
            <person name="Sun H."/>
            <person name="Tunlid A."/>
            <person name="Henrissat B."/>
            <person name="Grigoriev I.V."/>
            <person name="Hibbett D.S."/>
            <person name="Martin F."/>
            <person name="Nordberg H.P."/>
            <person name="Cantor M.N."/>
            <person name="Hua S.X."/>
        </authorList>
    </citation>
    <scope>NUCLEOTIDE SEQUENCE [LARGE SCALE GENOMIC DNA]</scope>
    <source>
        <strain evidence="2 3">ATCC 200175</strain>
    </source>
</reference>
<gene>
    <name evidence="2" type="ORF">PAXINDRAFT_21497</name>
</gene>
<feature type="region of interest" description="Disordered" evidence="1">
    <location>
        <begin position="104"/>
        <end position="147"/>
    </location>
</feature>
<dbReference type="EMBL" id="KN821143">
    <property type="protein sequence ID" value="KIJ05224.1"/>
    <property type="molecule type" value="Genomic_DNA"/>
</dbReference>
<dbReference type="AlphaFoldDB" id="A0A0C9SLY3"/>
<protein>
    <submittedName>
        <fullName evidence="2">Unplaced genomic scaffold PAXINscaffold_1821, whole genome shotgun sequence</fullName>
    </submittedName>
</protein>
<name>A0A0C9SLY3_PAXIN</name>
<evidence type="ECO:0000313" key="2">
    <source>
        <dbReference type="EMBL" id="KIJ05224.1"/>
    </source>
</evidence>
<evidence type="ECO:0000256" key="1">
    <source>
        <dbReference type="SAM" id="MobiDB-lite"/>
    </source>
</evidence>
<proteinExistence type="predicted"/>
<reference evidence="3" key="2">
    <citation type="submission" date="2015-01" db="EMBL/GenBank/DDBJ databases">
        <title>Evolutionary Origins and Diversification of the Mycorrhizal Mutualists.</title>
        <authorList>
            <consortium name="DOE Joint Genome Institute"/>
            <consortium name="Mycorrhizal Genomics Consortium"/>
            <person name="Kohler A."/>
            <person name="Kuo A."/>
            <person name="Nagy L.G."/>
            <person name="Floudas D."/>
            <person name="Copeland A."/>
            <person name="Barry K.W."/>
            <person name="Cichocki N."/>
            <person name="Veneault-Fourrey C."/>
            <person name="LaButti K."/>
            <person name="Lindquist E.A."/>
            <person name="Lipzen A."/>
            <person name="Lundell T."/>
            <person name="Morin E."/>
            <person name="Murat C."/>
            <person name="Riley R."/>
            <person name="Ohm R."/>
            <person name="Sun H."/>
            <person name="Tunlid A."/>
            <person name="Henrissat B."/>
            <person name="Grigoriev I.V."/>
            <person name="Hibbett D.S."/>
            <person name="Martin F."/>
        </authorList>
    </citation>
    <scope>NUCLEOTIDE SEQUENCE [LARGE SCALE GENOMIC DNA]</scope>
    <source>
        <strain evidence="3">ATCC 200175</strain>
    </source>
</reference>
<dbReference type="HOGENOM" id="CLU_1579024_0_0_1"/>
<keyword evidence="3" id="KW-1185">Reference proteome</keyword>
<sequence>MLFLTFVLQASRVEGKAQPHSFPFRPSYFIDTFYGDALSISVSCGATYLSRRSATSLTAAQISDPGLIPRCPFLPGYAKYYEAIIEELKNHGCGTCRSTLMPTTGLSEAPPFPTEEPASRSTRPSRSSSRKDKWPCRSSKKEHVSRTGKSRIRFVLASSLDTGTCHLHS</sequence>
<organism evidence="2 3">
    <name type="scientific">Paxillus involutus ATCC 200175</name>
    <dbReference type="NCBI Taxonomy" id="664439"/>
    <lineage>
        <taxon>Eukaryota</taxon>
        <taxon>Fungi</taxon>
        <taxon>Dikarya</taxon>
        <taxon>Basidiomycota</taxon>
        <taxon>Agaricomycotina</taxon>
        <taxon>Agaricomycetes</taxon>
        <taxon>Agaricomycetidae</taxon>
        <taxon>Boletales</taxon>
        <taxon>Paxilineae</taxon>
        <taxon>Paxillaceae</taxon>
        <taxon>Paxillus</taxon>
    </lineage>
</organism>
<feature type="compositionally biased region" description="Basic and acidic residues" evidence="1">
    <location>
        <begin position="129"/>
        <end position="145"/>
    </location>
</feature>